<dbReference type="Proteomes" id="UP001595075">
    <property type="component" value="Unassembled WGS sequence"/>
</dbReference>
<evidence type="ECO:0000313" key="4">
    <source>
        <dbReference type="Proteomes" id="UP001595075"/>
    </source>
</evidence>
<dbReference type="InterPro" id="IPR045518">
    <property type="entry name" value="2EXR"/>
</dbReference>
<sequence length="307" mass="35389">MTFNNTTTPAEVRLAELPSSRHLPRSDLPSKPLKESKLRPKAPQCKTGESILKMDDAIRVTSALLLSELQDLQQQPSLQTIQDFPAFSRLPLELRRIIWHLVLPESRQIWMEDNIELDAKKGTRQLPPTPIGSRVNQESRRETLRYYRMLYLPRILDHTGTSPETRLVQCFFDMKADVLVLEGATLFGFGLPDGWTRYIFEKNSQALSLIKNIQINVEWPSIHYLSTVRLLKRYATELMRNLIGIDKIILRFSDQAINRRFLSLSGTSSLELWKECRDAFEELCQSLGSQPIRVITVNQDGYKFSEA</sequence>
<comment type="caution">
    <text evidence="3">The sequence shown here is derived from an EMBL/GenBank/DDBJ whole genome shotgun (WGS) entry which is preliminary data.</text>
</comment>
<name>A0ABR4CE22_9HELO</name>
<evidence type="ECO:0000259" key="2">
    <source>
        <dbReference type="Pfam" id="PF20150"/>
    </source>
</evidence>
<evidence type="ECO:0000313" key="3">
    <source>
        <dbReference type="EMBL" id="KAL2067701.1"/>
    </source>
</evidence>
<proteinExistence type="predicted"/>
<dbReference type="PANTHER" id="PTHR35910">
    <property type="entry name" value="2EXR DOMAIN-CONTAINING PROTEIN"/>
    <property type="match status" value="1"/>
</dbReference>
<keyword evidence="4" id="KW-1185">Reference proteome</keyword>
<feature type="region of interest" description="Disordered" evidence="1">
    <location>
        <begin position="19"/>
        <end position="45"/>
    </location>
</feature>
<feature type="domain" description="2EXR" evidence="2">
    <location>
        <begin position="84"/>
        <end position="165"/>
    </location>
</feature>
<reference evidence="3 4" key="1">
    <citation type="journal article" date="2024" name="Commun. Biol.">
        <title>Comparative genomic analysis of thermophilic fungi reveals convergent evolutionary adaptations and gene losses.</title>
        <authorList>
            <person name="Steindorff A.S."/>
            <person name="Aguilar-Pontes M.V."/>
            <person name="Robinson A.J."/>
            <person name="Andreopoulos B."/>
            <person name="LaButti K."/>
            <person name="Kuo A."/>
            <person name="Mondo S."/>
            <person name="Riley R."/>
            <person name="Otillar R."/>
            <person name="Haridas S."/>
            <person name="Lipzen A."/>
            <person name="Grimwood J."/>
            <person name="Schmutz J."/>
            <person name="Clum A."/>
            <person name="Reid I.D."/>
            <person name="Moisan M.C."/>
            <person name="Butler G."/>
            <person name="Nguyen T.T.M."/>
            <person name="Dewar K."/>
            <person name="Conant G."/>
            <person name="Drula E."/>
            <person name="Henrissat B."/>
            <person name="Hansel C."/>
            <person name="Singer S."/>
            <person name="Hutchinson M.I."/>
            <person name="de Vries R.P."/>
            <person name="Natvig D.O."/>
            <person name="Powell A.J."/>
            <person name="Tsang A."/>
            <person name="Grigoriev I.V."/>
        </authorList>
    </citation>
    <scope>NUCLEOTIDE SEQUENCE [LARGE SCALE GENOMIC DNA]</scope>
    <source>
        <strain evidence="3 4">CBS 494.80</strain>
    </source>
</reference>
<gene>
    <name evidence="3" type="ORF">VTL71DRAFT_15797</name>
</gene>
<dbReference type="PANTHER" id="PTHR35910:SF1">
    <property type="entry name" value="2EXR DOMAIN-CONTAINING PROTEIN"/>
    <property type="match status" value="1"/>
</dbReference>
<organism evidence="3 4">
    <name type="scientific">Oculimacula yallundae</name>
    <dbReference type="NCBI Taxonomy" id="86028"/>
    <lineage>
        <taxon>Eukaryota</taxon>
        <taxon>Fungi</taxon>
        <taxon>Dikarya</taxon>
        <taxon>Ascomycota</taxon>
        <taxon>Pezizomycotina</taxon>
        <taxon>Leotiomycetes</taxon>
        <taxon>Helotiales</taxon>
        <taxon>Ploettnerulaceae</taxon>
        <taxon>Oculimacula</taxon>
    </lineage>
</organism>
<evidence type="ECO:0000256" key="1">
    <source>
        <dbReference type="SAM" id="MobiDB-lite"/>
    </source>
</evidence>
<protein>
    <recommendedName>
        <fullName evidence="2">2EXR domain-containing protein</fullName>
    </recommendedName>
</protein>
<dbReference type="Pfam" id="PF20150">
    <property type="entry name" value="2EXR"/>
    <property type="match status" value="1"/>
</dbReference>
<accession>A0ABR4CE22</accession>
<dbReference type="EMBL" id="JAZHXI010000009">
    <property type="protein sequence ID" value="KAL2067701.1"/>
    <property type="molecule type" value="Genomic_DNA"/>
</dbReference>